<dbReference type="RefSeq" id="WP_311534816.1">
    <property type="nucleotide sequence ID" value="NZ_JAVRHQ010000011.1"/>
</dbReference>
<proteinExistence type="predicted"/>
<sequence>MAREDIRWHQRLRNYEKALIQLNKATELSKERDLSELERQGLIQSFEFTHELAWNVMKDYFAYQGNPEIRGSRDATREAFKFGLINNGEAWMNMIISRNMTTHTYDEKTAIEIVNAILKEYVALFNNFKEKMLNIQKSAE</sequence>
<dbReference type="Proteomes" id="UP001262889">
    <property type="component" value="Unassembled WGS sequence"/>
</dbReference>
<dbReference type="Pfam" id="PF08780">
    <property type="entry name" value="NTase_sub_bind"/>
    <property type="match status" value="1"/>
</dbReference>
<keyword evidence="2" id="KW-1185">Reference proteome</keyword>
<dbReference type="Gene3D" id="1.20.120.330">
    <property type="entry name" value="Nucleotidyltransferases domain 2"/>
    <property type="match status" value="1"/>
</dbReference>
<accession>A0ABU3CA23</accession>
<dbReference type="InterPro" id="IPR010235">
    <property type="entry name" value="HepT"/>
</dbReference>
<comment type="caution">
    <text evidence="1">The sequence shown here is derived from an EMBL/GenBank/DDBJ whole genome shotgun (WGS) entry which is preliminary data.</text>
</comment>
<evidence type="ECO:0000313" key="2">
    <source>
        <dbReference type="Proteomes" id="UP001262889"/>
    </source>
</evidence>
<gene>
    <name evidence="1" type="ORF">RM553_10175</name>
</gene>
<evidence type="ECO:0000313" key="1">
    <source>
        <dbReference type="EMBL" id="MDT0643194.1"/>
    </source>
</evidence>
<protein>
    <submittedName>
        <fullName evidence="1">Nucleotidyltransferase substrate binding protein</fullName>
    </submittedName>
</protein>
<dbReference type="NCBIfam" id="TIGR01987">
    <property type="entry name" value="HI0074"/>
    <property type="match status" value="1"/>
</dbReference>
<organism evidence="1 2">
    <name type="scientific">Autumnicola tepida</name>
    <dbReference type="NCBI Taxonomy" id="3075595"/>
    <lineage>
        <taxon>Bacteria</taxon>
        <taxon>Pseudomonadati</taxon>
        <taxon>Bacteroidota</taxon>
        <taxon>Flavobacteriia</taxon>
        <taxon>Flavobacteriales</taxon>
        <taxon>Flavobacteriaceae</taxon>
        <taxon>Autumnicola</taxon>
    </lineage>
</organism>
<dbReference type="SUPFAM" id="SSF81593">
    <property type="entry name" value="Nucleotidyltransferase substrate binding subunit/domain"/>
    <property type="match status" value="1"/>
</dbReference>
<dbReference type="EMBL" id="JAVRHQ010000011">
    <property type="protein sequence ID" value="MDT0643194.1"/>
    <property type="molecule type" value="Genomic_DNA"/>
</dbReference>
<name>A0ABU3CA23_9FLAO</name>
<reference evidence="1 2" key="1">
    <citation type="submission" date="2023-09" db="EMBL/GenBank/DDBJ databases">
        <authorList>
            <person name="Rey-Velasco X."/>
        </authorList>
    </citation>
    <scope>NUCLEOTIDE SEQUENCE [LARGE SCALE GENOMIC DNA]</scope>
    <source>
        <strain evidence="1 2">F363</strain>
    </source>
</reference>